<dbReference type="OrthoDB" id="5732at2759"/>
<dbReference type="InterPro" id="IPR005031">
    <property type="entry name" value="COQ10_START"/>
</dbReference>
<gene>
    <name evidence="2" type="ORF">CEUSTIGMA_g1234.t1</name>
</gene>
<dbReference type="PANTHER" id="PTHR34060">
    <property type="entry name" value="POLYKETIDE CYCLASE / DEHYDRASE AND LIPID TRANSPORT PROTEIN"/>
    <property type="match status" value="1"/>
</dbReference>
<dbReference type="Proteomes" id="UP000232323">
    <property type="component" value="Unassembled WGS sequence"/>
</dbReference>
<evidence type="ECO:0000313" key="3">
    <source>
        <dbReference type="Proteomes" id="UP000232323"/>
    </source>
</evidence>
<accession>A0A250WSH5</accession>
<evidence type="ECO:0000259" key="1">
    <source>
        <dbReference type="Pfam" id="PF03364"/>
    </source>
</evidence>
<dbReference type="InterPro" id="IPR023393">
    <property type="entry name" value="START-like_dom_sf"/>
</dbReference>
<dbReference type="EMBL" id="BEGY01000005">
    <property type="protein sequence ID" value="GAX73783.1"/>
    <property type="molecule type" value="Genomic_DNA"/>
</dbReference>
<comment type="caution">
    <text evidence="2">The sequence shown here is derived from an EMBL/GenBank/DDBJ whole genome shotgun (WGS) entry which is preliminary data.</text>
</comment>
<dbReference type="Pfam" id="PF03364">
    <property type="entry name" value="Polyketide_cyc"/>
    <property type="match status" value="1"/>
</dbReference>
<dbReference type="PANTHER" id="PTHR34060:SF1">
    <property type="entry name" value="POLYKETIDE CYCLASE _ DEHYDRASE AND LIPID TRANSPORT PROTEIN"/>
    <property type="match status" value="1"/>
</dbReference>
<keyword evidence="3" id="KW-1185">Reference proteome</keyword>
<protein>
    <recommendedName>
        <fullName evidence="1">Coenzyme Q-binding protein COQ10 START domain-containing protein</fullName>
    </recommendedName>
</protein>
<sequence length="229" mass="25751">MNLNVKGRGSISNKVFHSSRARATQGSPAFQEHSSVKIEVEKTSWNSRKLFANVSVMAPLRMVWECLTDYDHLDKFIPSLVENKCLERRPQGALLKQVGAVKMGVQFSAQCKLECSEFRNGLPEEFCSTSGDGSDGLLPHPKDSIPGVKYSDISFVQVEGDFQAFRGVWRMQPEGPRTTRLSYSLYVQPMSWLPVRLIQNRIQQEVITNLSAIKNHSEKLFSLQDKGAS</sequence>
<proteinExistence type="predicted"/>
<feature type="domain" description="Coenzyme Q-binding protein COQ10 START" evidence="1">
    <location>
        <begin position="58"/>
        <end position="210"/>
    </location>
</feature>
<reference evidence="2 3" key="1">
    <citation type="submission" date="2017-08" db="EMBL/GenBank/DDBJ databases">
        <title>Acidophilic green algal genome provides insights into adaptation to an acidic environment.</title>
        <authorList>
            <person name="Hirooka S."/>
            <person name="Hirose Y."/>
            <person name="Kanesaki Y."/>
            <person name="Higuchi S."/>
            <person name="Fujiwara T."/>
            <person name="Onuma R."/>
            <person name="Era A."/>
            <person name="Ohbayashi R."/>
            <person name="Uzuka A."/>
            <person name="Nozaki H."/>
            <person name="Yoshikawa H."/>
            <person name="Miyagishima S.Y."/>
        </authorList>
    </citation>
    <scope>NUCLEOTIDE SEQUENCE [LARGE SCALE GENOMIC DNA]</scope>
    <source>
        <strain evidence="2 3">NIES-2499</strain>
    </source>
</reference>
<dbReference type="Gene3D" id="3.30.530.20">
    <property type="match status" value="1"/>
</dbReference>
<dbReference type="AlphaFoldDB" id="A0A250WSH5"/>
<evidence type="ECO:0000313" key="2">
    <source>
        <dbReference type="EMBL" id="GAX73783.1"/>
    </source>
</evidence>
<dbReference type="SUPFAM" id="SSF55961">
    <property type="entry name" value="Bet v1-like"/>
    <property type="match status" value="2"/>
</dbReference>
<name>A0A250WSH5_9CHLO</name>
<organism evidence="2 3">
    <name type="scientific">Chlamydomonas eustigma</name>
    <dbReference type="NCBI Taxonomy" id="1157962"/>
    <lineage>
        <taxon>Eukaryota</taxon>
        <taxon>Viridiplantae</taxon>
        <taxon>Chlorophyta</taxon>
        <taxon>core chlorophytes</taxon>
        <taxon>Chlorophyceae</taxon>
        <taxon>CS clade</taxon>
        <taxon>Chlamydomonadales</taxon>
        <taxon>Chlamydomonadaceae</taxon>
        <taxon>Chlamydomonas</taxon>
    </lineage>
</organism>